<accession>A0A021VML6</accession>
<dbReference type="AlphaFoldDB" id="A0A021VML6"/>
<protein>
    <submittedName>
        <fullName evidence="1">Uncharacterized protein</fullName>
    </submittedName>
</protein>
<evidence type="ECO:0000313" key="1">
    <source>
        <dbReference type="EMBL" id="EYR62439.1"/>
    </source>
</evidence>
<name>A0A021VML6_9CELL</name>
<organism evidence="1 2">
    <name type="scientific">Actinotalea ferrariae CF5-4</name>
    <dbReference type="NCBI Taxonomy" id="948458"/>
    <lineage>
        <taxon>Bacteria</taxon>
        <taxon>Bacillati</taxon>
        <taxon>Actinomycetota</taxon>
        <taxon>Actinomycetes</taxon>
        <taxon>Micrococcales</taxon>
        <taxon>Cellulomonadaceae</taxon>
        <taxon>Actinotalea</taxon>
    </lineage>
</organism>
<keyword evidence="2" id="KW-1185">Reference proteome</keyword>
<reference evidence="1 2" key="1">
    <citation type="submission" date="2014-01" db="EMBL/GenBank/DDBJ databases">
        <title>Actinotalea ferrariae CF5-4.</title>
        <authorList>
            <person name="Chen F."/>
            <person name="Li Y."/>
            <person name="Wang G."/>
        </authorList>
    </citation>
    <scope>NUCLEOTIDE SEQUENCE [LARGE SCALE GENOMIC DNA]</scope>
    <source>
        <strain evidence="1 2">CF5-4</strain>
    </source>
</reference>
<proteinExistence type="predicted"/>
<comment type="caution">
    <text evidence="1">The sequence shown here is derived from an EMBL/GenBank/DDBJ whole genome shotgun (WGS) entry which is preliminary data.</text>
</comment>
<gene>
    <name evidence="1" type="ORF">N866_08515</name>
</gene>
<sequence length="135" mass="13994">MSALGADHGLRGIEGAVSRGRGAVIAVSDLETVPDEEGTVLTQALAAALKAERVDVVVVDGDGLAEMVDQWAEQVVDRAGVSVHARVEDGALVLEVAGPTKDARAVVSELEAVDNARVEALERLLAYDGLVVRLA</sequence>
<dbReference type="EMBL" id="AXCW01000240">
    <property type="protein sequence ID" value="EYR62439.1"/>
    <property type="molecule type" value="Genomic_DNA"/>
</dbReference>
<dbReference type="Proteomes" id="UP000019753">
    <property type="component" value="Unassembled WGS sequence"/>
</dbReference>
<evidence type="ECO:0000313" key="2">
    <source>
        <dbReference type="Proteomes" id="UP000019753"/>
    </source>
</evidence>